<sequence>MRNPLSLNPIIQIIFQPTLLLLLILILPKQSHLLHEKMDLQEWEILPDDGFLEIHDDGGKKIFSRKYDGGGDPNTSVFNMNYFICPSPKSQKTHPHHLHLPPLNPIPLQLDHQLAVKEEEVTNKVPKAPNIGGAVETDQDTVSQVFFKKMKENEFVDMKMDSPKSSGSRGILPQPQIDAAPKFQFEDTNKKGEETIELELEMELELELELEGKSGSEMRIEKENRMELDSDENGNGGINLWKWSLNGIGAICTFGVAAATICIVILGSHHRNNQHRQQHQQFQIYSDQKRMKKVVQHTSKLSEAMSAVRGVAVPLTVTRAHFTFGGYYNDGLL</sequence>
<dbReference type="PANTHER" id="PTHR33646">
    <property type="entry name" value="GB|AAF00631.1"/>
    <property type="match status" value="1"/>
</dbReference>
<gene>
    <name evidence="3" type="ORF">HYC85_022430</name>
</gene>
<dbReference type="Pfam" id="PF20705">
    <property type="entry name" value="DUF6821"/>
    <property type="match status" value="1"/>
</dbReference>
<evidence type="ECO:0000313" key="4">
    <source>
        <dbReference type="Proteomes" id="UP000593564"/>
    </source>
</evidence>
<dbReference type="PANTHER" id="PTHR33646:SF2">
    <property type="entry name" value="F20H23.8 PROTEIN"/>
    <property type="match status" value="1"/>
</dbReference>
<dbReference type="InterPro" id="IPR045883">
    <property type="entry name" value="At4g13530-like"/>
</dbReference>
<evidence type="ECO:0000256" key="1">
    <source>
        <dbReference type="SAM" id="Phobius"/>
    </source>
</evidence>
<organism evidence="3 4">
    <name type="scientific">Camellia sinensis</name>
    <name type="common">Tea plant</name>
    <name type="synonym">Thea sinensis</name>
    <dbReference type="NCBI Taxonomy" id="4442"/>
    <lineage>
        <taxon>Eukaryota</taxon>
        <taxon>Viridiplantae</taxon>
        <taxon>Streptophyta</taxon>
        <taxon>Embryophyta</taxon>
        <taxon>Tracheophyta</taxon>
        <taxon>Spermatophyta</taxon>
        <taxon>Magnoliopsida</taxon>
        <taxon>eudicotyledons</taxon>
        <taxon>Gunneridae</taxon>
        <taxon>Pentapetalae</taxon>
        <taxon>asterids</taxon>
        <taxon>Ericales</taxon>
        <taxon>Theaceae</taxon>
        <taxon>Camellia</taxon>
    </lineage>
</organism>
<keyword evidence="4" id="KW-1185">Reference proteome</keyword>
<protein>
    <recommendedName>
        <fullName evidence="2">DUF6821 domain-containing protein</fullName>
    </recommendedName>
</protein>
<reference evidence="4" key="1">
    <citation type="journal article" date="2020" name="Nat. Commun.">
        <title>Genome assembly of wild tea tree DASZ reveals pedigree and selection history of tea varieties.</title>
        <authorList>
            <person name="Zhang W."/>
            <person name="Zhang Y."/>
            <person name="Qiu H."/>
            <person name="Guo Y."/>
            <person name="Wan H."/>
            <person name="Zhang X."/>
            <person name="Scossa F."/>
            <person name="Alseekh S."/>
            <person name="Zhang Q."/>
            <person name="Wang P."/>
            <person name="Xu L."/>
            <person name="Schmidt M.H."/>
            <person name="Jia X."/>
            <person name="Li D."/>
            <person name="Zhu A."/>
            <person name="Guo F."/>
            <person name="Chen W."/>
            <person name="Ni D."/>
            <person name="Usadel B."/>
            <person name="Fernie A.R."/>
            <person name="Wen W."/>
        </authorList>
    </citation>
    <scope>NUCLEOTIDE SEQUENCE [LARGE SCALE GENOMIC DNA]</scope>
    <source>
        <strain evidence="4">cv. G240</strain>
    </source>
</reference>
<keyword evidence="1" id="KW-0812">Transmembrane</keyword>
<dbReference type="InterPro" id="IPR049224">
    <property type="entry name" value="DUF6821"/>
</dbReference>
<reference evidence="3 4" key="2">
    <citation type="submission" date="2020-07" db="EMBL/GenBank/DDBJ databases">
        <title>Genome assembly of wild tea tree DASZ reveals pedigree and selection history of tea varieties.</title>
        <authorList>
            <person name="Zhang W."/>
        </authorList>
    </citation>
    <scope>NUCLEOTIDE SEQUENCE [LARGE SCALE GENOMIC DNA]</scope>
    <source>
        <strain evidence="4">cv. G240</strain>
        <tissue evidence="3">Leaf</tissue>
    </source>
</reference>
<feature type="transmembrane region" description="Helical" evidence="1">
    <location>
        <begin position="248"/>
        <end position="267"/>
    </location>
</feature>
<accession>A0A7J7GKE4</accession>
<feature type="transmembrane region" description="Helical" evidence="1">
    <location>
        <begin position="6"/>
        <end position="27"/>
    </location>
</feature>
<dbReference type="EMBL" id="JACBKZ010000010">
    <property type="protein sequence ID" value="KAF5941263.1"/>
    <property type="molecule type" value="Genomic_DNA"/>
</dbReference>
<keyword evidence="1" id="KW-1133">Transmembrane helix</keyword>
<proteinExistence type="predicted"/>
<evidence type="ECO:0000313" key="3">
    <source>
        <dbReference type="EMBL" id="KAF5941263.1"/>
    </source>
</evidence>
<keyword evidence="1" id="KW-0472">Membrane</keyword>
<comment type="caution">
    <text evidence="3">The sequence shown here is derived from an EMBL/GenBank/DDBJ whole genome shotgun (WGS) entry which is preliminary data.</text>
</comment>
<evidence type="ECO:0000259" key="2">
    <source>
        <dbReference type="Pfam" id="PF20705"/>
    </source>
</evidence>
<dbReference type="AlphaFoldDB" id="A0A7J7GKE4"/>
<name>A0A7J7GKE4_CAMSI</name>
<feature type="domain" description="DUF6821" evidence="2">
    <location>
        <begin position="138"/>
        <end position="329"/>
    </location>
</feature>
<dbReference type="Proteomes" id="UP000593564">
    <property type="component" value="Unassembled WGS sequence"/>
</dbReference>